<evidence type="ECO:0000313" key="4">
    <source>
        <dbReference type="Proteomes" id="UP000035720"/>
    </source>
</evidence>
<feature type="region of interest" description="Disordered" evidence="1">
    <location>
        <begin position="1"/>
        <end position="71"/>
    </location>
</feature>
<keyword evidence="2" id="KW-0812">Transmembrane</keyword>
<keyword evidence="4" id="KW-1185">Reference proteome</keyword>
<dbReference type="AlphaFoldDB" id="A0A077MFA0"/>
<feature type="transmembrane region" description="Helical" evidence="2">
    <location>
        <begin position="103"/>
        <end position="121"/>
    </location>
</feature>
<dbReference type="EMBL" id="CAJC01000195">
    <property type="protein sequence ID" value="CCI54725.1"/>
    <property type="molecule type" value="Genomic_DNA"/>
</dbReference>
<feature type="compositionally biased region" description="Basic and acidic residues" evidence="1">
    <location>
        <begin position="1"/>
        <end position="15"/>
    </location>
</feature>
<comment type="caution">
    <text evidence="3">The sequence shown here is derived from an EMBL/GenBank/DDBJ whole genome shotgun (WGS) entry which is preliminary data.</text>
</comment>
<keyword evidence="2" id="KW-1133">Transmembrane helix</keyword>
<protein>
    <submittedName>
        <fullName evidence="3">Uncharacterized protein</fullName>
    </submittedName>
</protein>
<name>A0A077MFA0_9MICO</name>
<feature type="compositionally biased region" description="Basic and acidic residues" evidence="1">
    <location>
        <begin position="47"/>
        <end position="56"/>
    </location>
</feature>
<proteinExistence type="predicted"/>
<gene>
    <name evidence="3" type="ORF">BN13_800026</name>
</gene>
<sequence>MPEPEVLTRSERDRTPSATLGLNPEVTETTPRFRNSTTEPTMTSNPPDHHYADFTSHEPAAPTERPATHQHGRGHGWLMWLMCLPMLALIGVLIATGTLGVGALLYAVGCLAMMAIMMTWMNHADRSR</sequence>
<accession>A0A077MFA0</accession>
<evidence type="ECO:0000256" key="2">
    <source>
        <dbReference type="SAM" id="Phobius"/>
    </source>
</evidence>
<feature type="compositionally biased region" description="Polar residues" evidence="1">
    <location>
        <begin position="16"/>
        <end position="46"/>
    </location>
</feature>
<reference evidence="3 4" key="1">
    <citation type="journal article" date="2013" name="ISME J.">
        <title>A metabolic model for members of the genus Tetrasphaera involved in enhanced biological phosphorus removal.</title>
        <authorList>
            <person name="Kristiansen R."/>
            <person name="Nguyen H.T.T."/>
            <person name="Saunders A.M."/>
            <person name="Nielsen J.L."/>
            <person name="Wimmer R."/>
            <person name="Le V.Q."/>
            <person name="McIlroy S.J."/>
            <person name="Petrovski S."/>
            <person name="Seviour R.J."/>
            <person name="Calteau A."/>
            <person name="Nielsen K.L."/>
            <person name="Nielsen P.H."/>
        </authorList>
    </citation>
    <scope>NUCLEOTIDE SEQUENCE [LARGE SCALE GENOMIC DNA]</scope>
    <source>
        <strain evidence="3 4">Ben 74</strain>
    </source>
</reference>
<dbReference type="Proteomes" id="UP000035720">
    <property type="component" value="Unassembled WGS sequence"/>
</dbReference>
<evidence type="ECO:0000256" key="1">
    <source>
        <dbReference type="SAM" id="MobiDB-lite"/>
    </source>
</evidence>
<dbReference type="STRING" id="1193518.BN13_800026"/>
<feature type="transmembrane region" description="Helical" evidence="2">
    <location>
        <begin position="77"/>
        <end position="97"/>
    </location>
</feature>
<keyword evidence="2" id="KW-0472">Membrane</keyword>
<evidence type="ECO:0000313" key="3">
    <source>
        <dbReference type="EMBL" id="CCI54725.1"/>
    </source>
</evidence>
<organism evidence="3 4">
    <name type="scientific">Nostocoides jenkinsii Ben 74</name>
    <dbReference type="NCBI Taxonomy" id="1193518"/>
    <lineage>
        <taxon>Bacteria</taxon>
        <taxon>Bacillati</taxon>
        <taxon>Actinomycetota</taxon>
        <taxon>Actinomycetes</taxon>
        <taxon>Micrococcales</taxon>
        <taxon>Intrasporangiaceae</taxon>
        <taxon>Nostocoides</taxon>
    </lineage>
</organism>